<gene>
    <name evidence="1" type="primary">Nfu_g_1_011325</name>
</gene>
<protein>
    <submittedName>
        <fullName evidence="1">Uncharacterized protein</fullName>
    </submittedName>
</protein>
<feature type="non-terminal residue" evidence="1">
    <location>
        <position position="1"/>
    </location>
</feature>
<dbReference type="AlphaFoldDB" id="A0A1A8FCJ4"/>
<organism evidence="1">
    <name type="scientific">Nothobranchius korthausae</name>
    <dbReference type="NCBI Taxonomy" id="1143690"/>
    <lineage>
        <taxon>Eukaryota</taxon>
        <taxon>Metazoa</taxon>
        <taxon>Chordata</taxon>
        <taxon>Craniata</taxon>
        <taxon>Vertebrata</taxon>
        <taxon>Euteleostomi</taxon>
        <taxon>Actinopterygii</taxon>
        <taxon>Neopterygii</taxon>
        <taxon>Teleostei</taxon>
        <taxon>Neoteleostei</taxon>
        <taxon>Acanthomorphata</taxon>
        <taxon>Ovalentaria</taxon>
        <taxon>Atherinomorphae</taxon>
        <taxon>Cyprinodontiformes</taxon>
        <taxon>Nothobranchiidae</taxon>
        <taxon>Nothobranchius</taxon>
    </lineage>
</organism>
<name>A0A1A8FCJ4_9TELE</name>
<proteinExistence type="predicted"/>
<feature type="non-terminal residue" evidence="1">
    <location>
        <position position="71"/>
    </location>
</feature>
<evidence type="ECO:0000313" key="1">
    <source>
        <dbReference type="EMBL" id="SBQ56526.1"/>
    </source>
</evidence>
<accession>A0A1A8FCJ4</accession>
<dbReference type="EMBL" id="HAEB01009999">
    <property type="protein sequence ID" value="SBQ56526.1"/>
    <property type="molecule type" value="Transcribed_RNA"/>
</dbReference>
<reference evidence="1" key="1">
    <citation type="submission" date="2016-05" db="EMBL/GenBank/DDBJ databases">
        <authorList>
            <person name="Lavstsen T."/>
            <person name="Jespersen J.S."/>
        </authorList>
    </citation>
    <scope>NUCLEOTIDE SEQUENCE</scope>
    <source>
        <tissue evidence="1">Brain</tissue>
    </source>
</reference>
<reference evidence="1" key="2">
    <citation type="submission" date="2016-06" db="EMBL/GenBank/DDBJ databases">
        <title>The genome of a short-lived fish provides insights into sex chromosome evolution and the genetic control of aging.</title>
        <authorList>
            <person name="Reichwald K."/>
            <person name="Felder M."/>
            <person name="Petzold A."/>
            <person name="Koch P."/>
            <person name="Groth M."/>
            <person name="Platzer M."/>
        </authorList>
    </citation>
    <scope>NUCLEOTIDE SEQUENCE</scope>
    <source>
        <tissue evidence="1">Brain</tissue>
    </source>
</reference>
<sequence>DNILAHVESNAFAFESGLIVNHVSRLGYLHVIQVETTIDILCSSTKPIKTLRQPNCCVNGCLWMFLCLLAV</sequence>